<gene>
    <name evidence="1" type="ORF">HMPREF0663_10569</name>
</gene>
<evidence type="ECO:0000313" key="1">
    <source>
        <dbReference type="EMBL" id="EFZ38200.1"/>
    </source>
</evidence>
<proteinExistence type="predicted"/>
<dbReference type="CDD" id="cd02603">
    <property type="entry name" value="HAD_sEH-N_like"/>
    <property type="match status" value="1"/>
</dbReference>
<dbReference type="EMBL" id="AEPE02000002">
    <property type="protein sequence ID" value="EFZ38200.1"/>
    <property type="molecule type" value="Genomic_DNA"/>
</dbReference>
<dbReference type="PANTHER" id="PTHR43611">
    <property type="entry name" value="ALPHA-D-GLUCOSE 1-PHOSPHATE PHOSPHATASE"/>
    <property type="match status" value="1"/>
</dbReference>
<dbReference type="Gene3D" id="3.40.50.1000">
    <property type="entry name" value="HAD superfamily/HAD-like"/>
    <property type="match status" value="1"/>
</dbReference>
<dbReference type="RefSeq" id="WP_004369279.1">
    <property type="nucleotide sequence ID" value="NZ_GL833119.1"/>
</dbReference>
<reference evidence="1" key="1">
    <citation type="submission" date="2011-01" db="EMBL/GenBank/DDBJ databases">
        <authorList>
            <person name="Muzny D."/>
            <person name="Qin X."/>
            <person name="Buhay C."/>
            <person name="Dugan-Rocha S."/>
            <person name="Ding Y."/>
            <person name="Chen G."/>
            <person name="Hawes A."/>
            <person name="Holder M."/>
            <person name="Jhangiani S."/>
            <person name="Johnson A."/>
            <person name="Khan Z."/>
            <person name="Li Z."/>
            <person name="Liu W."/>
            <person name="Liu X."/>
            <person name="Perez L."/>
            <person name="Shen H."/>
            <person name="Wang Q."/>
            <person name="Watt J."/>
            <person name="Xi L."/>
            <person name="Xin Y."/>
            <person name="Zhou J."/>
            <person name="Deng J."/>
            <person name="Jiang H."/>
            <person name="Liu Y."/>
            <person name="Qu J."/>
            <person name="Song X.-Z."/>
            <person name="Zhang L."/>
            <person name="Villasana D."/>
            <person name="Johnson A."/>
            <person name="Liu J."/>
            <person name="Liyanage D."/>
            <person name="Lorensuhewa L."/>
            <person name="Robinson T."/>
            <person name="Song A."/>
            <person name="Song B.-B."/>
            <person name="Dinh H."/>
            <person name="Thornton R."/>
            <person name="Coyle M."/>
            <person name="Francisco L."/>
            <person name="Jackson L."/>
            <person name="Javaid M."/>
            <person name="Korchina V."/>
            <person name="Kovar C."/>
            <person name="Mata R."/>
            <person name="Mathew T."/>
            <person name="Ngo R."/>
            <person name="Nguyen L."/>
            <person name="Nguyen N."/>
            <person name="Okwuonu G."/>
            <person name="Ongeri F."/>
            <person name="Pham C."/>
            <person name="Simmons D."/>
            <person name="Wilczek-Boney K."/>
            <person name="Hale W."/>
            <person name="Jakkamsetti A."/>
            <person name="Pham P."/>
            <person name="Ruth R."/>
            <person name="San Lucas F."/>
            <person name="Warren J."/>
            <person name="Zhang J."/>
            <person name="Zhao Z."/>
            <person name="Zhou C."/>
            <person name="Zhu D."/>
            <person name="Lee S."/>
            <person name="Bess C."/>
            <person name="Blankenburg K."/>
            <person name="Forbes L."/>
            <person name="Fu Q."/>
            <person name="Gubbala S."/>
            <person name="Hirani K."/>
            <person name="Jayaseelan J.C."/>
            <person name="Lara F."/>
            <person name="Munidasa M."/>
            <person name="Palculict T."/>
            <person name="Patil S."/>
            <person name="Pu L.-L."/>
            <person name="Saada N."/>
            <person name="Tang L."/>
            <person name="Weissenberger G."/>
            <person name="Zhu Y."/>
            <person name="Hemphill L."/>
            <person name="Shang Y."/>
            <person name="Youmans B."/>
            <person name="Ayvaz T."/>
            <person name="Ross M."/>
            <person name="Santibanez J."/>
            <person name="Aqrawi P."/>
            <person name="Gross S."/>
            <person name="Joshi V."/>
            <person name="Fowler G."/>
            <person name="Nazareth L."/>
            <person name="Reid J."/>
            <person name="Worley K."/>
            <person name="Petrosino J."/>
            <person name="Highlander S."/>
            <person name="Gibbs R."/>
        </authorList>
    </citation>
    <scope>NUCLEOTIDE SEQUENCE [LARGE SCALE GENOMIC DNA]</scope>
    <source>
        <strain evidence="1">ATCC 33269</strain>
    </source>
</reference>
<dbReference type="InterPro" id="IPR023198">
    <property type="entry name" value="PGP-like_dom2"/>
</dbReference>
<organism evidence="1 2">
    <name type="scientific">Hoylesella oralis ATCC 33269</name>
    <dbReference type="NCBI Taxonomy" id="873533"/>
    <lineage>
        <taxon>Bacteria</taxon>
        <taxon>Pseudomonadati</taxon>
        <taxon>Bacteroidota</taxon>
        <taxon>Bacteroidia</taxon>
        <taxon>Bacteroidales</taxon>
        <taxon>Prevotellaceae</taxon>
        <taxon>Hoylesella</taxon>
    </lineage>
</organism>
<dbReference type="Pfam" id="PF00702">
    <property type="entry name" value="Hydrolase"/>
    <property type="match status" value="1"/>
</dbReference>
<dbReference type="STRING" id="28134.SAMN05444288_0305"/>
<dbReference type="InterPro" id="IPR023214">
    <property type="entry name" value="HAD_sf"/>
</dbReference>
<dbReference type="HOGENOM" id="CLU_045011_9_5_10"/>
<protein>
    <submittedName>
        <fullName evidence="1">HAD hydrolase, family IA, variant 3</fullName>
    </submittedName>
</protein>
<accession>E7RN69</accession>
<dbReference type="SUPFAM" id="SSF56784">
    <property type="entry name" value="HAD-like"/>
    <property type="match status" value="1"/>
</dbReference>
<comment type="caution">
    <text evidence="1">The sequence shown here is derived from an EMBL/GenBank/DDBJ whole genome shotgun (WGS) entry which is preliminary data.</text>
</comment>
<dbReference type="AlphaFoldDB" id="E7RN69"/>
<dbReference type="PANTHER" id="PTHR43611:SF3">
    <property type="entry name" value="FLAVIN MONONUCLEOTIDE HYDROLASE 1, CHLOROPLATIC"/>
    <property type="match status" value="1"/>
</dbReference>
<dbReference type="GO" id="GO:0016787">
    <property type="term" value="F:hydrolase activity"/>
    <property type="evidence" value="ECO:0007669"/>
    <property type="project" value="UniProtKB-KW"/>
</dbReference>
<keyword evidence="2" id="KW-1185">Reference proteome</keyword>
<dbReference type="NCBIfam" id="TIGR01509">
    <property type="entry name" value="HAD-SF-IA-v3"/>
    <property type="match status" value="1"/>
</dbReference>
<dbReference type="SFLD" id="SFLDS00003">
    <property type="entry name" value="Haloacid_Dehalogenase"/>
    <property type="match status" value="1"/>
</dbReference>
<dbReference type="eggNOG" id="COG1011">
    <property type="taxonomic scope" value="Bacteria"/>
</dbReference>
<dbReference type="InterPro" id="IPR036412">
    <property type="entry name" value="HAD-like_sf"/>
</dbReference>
<dbReference type="Proteomes" id="UP000005580">
    <property type="component" value="Unassembled WGS sequence"/>
</dbReference>
<dbReference type="SFLD" id="SFLDG01129">
    <property type="entry name" value="C1.5:_HAD__Beta-PGM__Phosphata"/>
    <property type="match status" value="1"/>
</dbReference>
<dbReference type="InterPro" id="IPR006439">
    <property type="entry name" value="HAD-SF_hydro_IA"/>
</dbReference>
<sequence length="207" mass="23960">MEYNNKHIENIIFDLGGVLTGLDSQRCIDAFKKIGAHDIAFYVEEHRTEDLFLGTELGYMTQAEFCNEARRLAKCTASDDEVIWAWNELLTGIADEKKQRLLELRRNHRLFLLSNTNIMHWEKCKNDFFPYRGYGTDDYFEHTFLSYEMHLVKPSAEIFAEVLHLSGIKAEETLFVDDTKENCVAAEQQGISTLLETSGHDWLAILK</sequence>
<dbReference type="Gene3D" id="1.10.150.240">
    <property type="entry name" value="Putative phosphatase, domain 2"/>
    <property type="match status" value="1"/>
</dbReference>
<evidence type="ECO:0000313" key="2">
    <source>
        <dbReference type="Proteomes" id="UP000005580"/>
    </source>
</evidence>
<name>E7RN69_9BACT</name>
<keyword evidence="1" id="KW-0378">Hydrolase</keyword>